<reference evidence="1" key="2">
    <citation type="submission" date="2020-11" db="EMBL/GenBank/DDBJ databases">
        <authorList>
            <person name="McCartney M.A."/>
            <person name="Auch B."/>
            <person name="Kono T."/>
            <person name="Mallez S."/>
            <person name="Becker A."/>
            <person name="Gohl D.M."/>
            <person name="Silverstein K.A.T."/>
            <person name="Koren S."/>
            <person name="Bechman K.B."/>
            <person name="Herman A."/>
            <person name="Abrahante J.E."/>
            <person name="Garbe J."/>
        </authorList>
    </citation>
    <scope>NUCLEOTIDE SEQUENCE</scope>
    <source>
        <strain evidence="1">Duluth1</strain>
        <tissue evidence="1">Whole animal</tissue>
    </source>
</reference>
<organism evidence="1 2">
    <name type="scientific">Dreissena polymorpha</name>
    <name type="common">Zebra mussel</name>
    <name type="synonym">Mytilus polymorpha</name>
    <dbReference type="NCBI Taxonomy" id="45954"/>
    <lineage>
        <taxon>Eukaryota</taxon>
        <taxon>Metazoa</taxon>
        <taxon>Spiralia</taxon>
        <taxon>Lophotrochozoa</taxon>
        <taxon>Mollusca</taxon>
        <taxon>Bivalvia</taxon>
        <taxon>Autobranchia</taxon>
        <taxon>Heteroconchia</taxon>
        <taxon>Euheterodonta</taxon>
        <taxon>Imparidentia</taxon>
        <taxon>Neoheterodontei</taxon>
        <taxon>Myida</taxon>
        <taxon>Dreissenoidea</taxon>
        <taxon>Dreissenidae</taxon>
        <taxon>Dreissena</taxon>
    </lineage>
</organism>
<reference evidence="1" key="1">
    <citation type="journal article" date="2019" name="bioRxiv">
        <title>The Genome of the Zebra Mussel, Dreissena polymorpha: A Resource for Invasive Species Research.</title>
        <authorList>
            <person name="McCartney M.A."/>
            <person name="Auch B."/>
            <person name="Kono T."/>
            <person name="Mallez S."/>
            <person name="Zhang Y."/>
            <person name="Obille A."/>
            <person name="Becker A."/>
            <person name="Abrahante J.E."/>
            <person name="Garbe J."/>
            <person name="Badalamenti J.P."/>
            <person name="Herman A."/>
            <person name="Mangelson H."/>
            <person name="Liachko I."/>
            <person name="Sullivan S."/>
            <person name="Sone E.D."/>
            <person name="Koren S."/>
            <person name="Silverstein K.A.T."/>
            <person name="Beckman K.B."/>
            <person name="Gohl D.M."/>
        </authorList>
    </citation>
    <scope>NUCLEOTIDE SEQUENCE</scope>
    <source>
        <strain evidence="1">Duluth1</strain>
        <tissue evidence="1">Whole animal</tissue>
    </source>
</reference>
<proteinExistence type="predicted"/>
<sequence length="178" mass="19255">MQNRDGLWRNWTSAVYGYEAAPRCPECGNSENLFCDRDIDPRHPEGVCVTKTKFFCVDPPLTGFDEPFDEPLGGGATLMQGTIHKGLPGDGRTRFMSQEEGLAILRENMGNVTGSTPSVTYKVKGPGAPENGKSTLTLHLQEDLYVISSADSQGALETYEAIIRALLTTTAAIIASVI</sequence>
<dbReference type="AlphaFoldDB" id="A0A9D4GSX5"/>
<evidence type="ECO:0000313" key="1">
    <source>
        <dbReference type="EMBL" id="KAH3823081.1"/>
    </source>
</evidence>
<dbReference type="EMBL" id="JAIWYP010000005">
    <property type="protein sequence ID" value="KAH3823081.1"/>
    <property type="molecule type" value="Genomic_DNA"/>
</dbReference>
<evidence type="ECO:0000313" key="2">
    <source>
        <dbReference type="Proteomes" id="UP000828390"/>
    </source>
</evidence>
<protein>
    <submittedName>
        <fullName evidence="1">Uncharacterized protein</fullName>
    </submittedName>
</protein>
<keyword evidence="2" id="KW-1185">Reference proteome</keyword>
<dbReference type="Proteomes" id="UP000828390">
    <property type="component" value="Unassembled WGS sequence"/>
</dbReference>
<comment type="caution">
    <text evidence="1">The sequence shown here is derived from an EMBL/GenBank/DDBJ whole genome shotgun (WGS) entry which is preliminary data.</text>
</comment>
<accession>A0A9D4GSX5</accession>
<name>A0A9D4GSX5_DREPO</name>
<gene>
    <name evidence="1" type="ORF">DPMN_124879</name>
</gene>